<dbReference type="InterPro" id="IPR011042">
    <property type="entry name" value="6-blade_b-propeller_TolB-like"/>
</dbReference>
<sequence length="405" mass="43723">MAHRTDSRLRSGWLGAVIALAAPSIAGAADPGPAAASDGRPAIGYTELRTNLPGGRHANVRTMRAAVVRADGTGRRLLAEELAKEPDTWTQFAGWAPDGKTAVIGVGWQQPENAAWEEEHKQFRMDEGRWRVDSCLLDLATGAVTNVTAVERVSHYNGGLFYLPGGRGLGFTPLIKGVSKPYVMDRDGKNKRDVSGTGGGFAYGYSASPDGKMVCYHENYQLYVSRADGTSKKHIKTGNAFDFGPTWSPDGAWLLFLSGEHYNCHPHVVRPDGTGLKKLADRGGYKGTIEFLDGADFHGGSSDLPVWSADGSRVYFTAKVGTRVELFQTGLDGKAIRLTDSPEGALHYHPQPSPDGTALVYGSRRNGVRNIYVMNLADRSETPVTALKAGSGAMWPHWQKGPRKP</sequence>
<proteinExistence type="inferred from homology"/>
<dbReference type="Proteomes" id="UP000503447">
    <property type="component" value="Chromosome"/>
</dbReference>
<dbReference type="KEGG" id="ftj:FTUN_8300"/>
<evidence type="ECO:0000256" key="2">
    <source>
        <dbReference type="SAM" id="SignalP"/>
    </source>
</evidence>
<feature type="signal peptide" evidence="2">
    <location>
        <begin position="1"/>
        <end position="28"/>
    </location>
</feature>
<evidence type="ECO:0008006" key="5">
    <source>
        <dbReference type="Google" id="ProtNLM"/>
    </source>
</evidence>
<name>A0A6M5Z2N1_9BACT</name>
<dbReference type="Pfam" id="PF07676">
    <property type="entry name" value="PD40"/>
    <property type="match status" value="3"/>
</dbReference>
<dbReference type="RefSeq" id="WP_171475372.1">
    <property type="nucleotide sequence ID" value="NZ_CP053452.2"/>
</dbReference>
<protein>
    <recommendedName>
        <fullName evidence="5">TolB protein, periplasmic protein involved in the tonb-independent uptake of group A colicins</fullName>
    </recommendedName>
</protein>
<evidence type="ECO:0000313" key="3">
    <source>
        <dbReference type="EMBL" id="QJX00668.1"/>
    </source>
</evidence>
<gene>
    <name evidence="3" type="ORF">FTUN_8300</name>
</gene>
<evidence type="ECO:0000256" key="1">
    <source>
        <dbReference type="ARBA" id="ARBA00009820"/>
    </source>
</evidence>
<dbReference type="PANTHER" id="PTHR36842">
    <property type="entry name" value="PROTEIN TOLB HOMOLOG"/>
    <property type="match status" value="1"/>
</dbReference>
<dbReference type="PANTHER" id="PTHR36842:SF1">
    <property type="entry name" value="PROTEIN TOLB"/>
    <property type="match status" value="1"/>
</dbReference>
<comment type="similarity">
    <text evidence="1">Belongs to the TolB family.</text>
</comment>
<dbReference type="InterPro" id="IPR011659">
    <property type="entry name" value="WD40"/>
</dbReference>
<dbReference type="SUPFAM" id="SSF82171">
    <property type="entry name" value="DPP6 N-terminal domain-like"/>
    <property type="match status" value="1"/>
</dbReference>
<feature type="chain" id="PRO_5026743229" description="TolB protein, periplasmic protein involved in the tonb-independent uptake of group A colicins" evidence="2">
    <location>
        <begin position="29"/>
        <end position="405"/>
    </location>
</feature>
<keyword evidence="4" id="KW-1185">Reference proteome</keyword>
<organism evidence="3 4">
    <name type="scientific">Frigoriglobus tundricola</name>
    <dbReference type="NCBI Taxonomy" id="2774151"/>
    <lineage>
        <taxon>Bacteria</taxon>
        <taxon>Pseudomonadati</taxon>
        <taxon>Planctomycetota</taxon>
        <taxon>Planctomycetia</taxon>
        <taxon>Gemmatales</taxon>
        <taxon>Gemmataceae</taxon>
        <taxon>Frigoriglobus</taxon>
    </lineage>
</organism>
<keyword evidence="2" id="KW-0732">Signal</keyword>
<evidence type="ECO:0000313" key="4">
    <source>
        <dbReference type="Proteomes" id="UP000503447"/>
    </source>
</evidence>
<reference evidence="4" key="1">
    <citation type="submission" date="2020-05" db="EMBL/GenBank/DDBJ databases">
        <title>Frigoriglobus tundricola gen. nov., sp. nov., a psychrotolerant cellulolytic planctomycete of the family Gemmataceae with two divergent copies of 16S rRNA gene.</title>
        <authorList>
            <person name="Kulichevskaya I.S."/>
            <person name="Ivanova A.A."/>
            <person name="Naumoff D.G."/>
            <person name="Beletsky A.V."/>
            <person name="Rijpstra W.I.C."/>
            <person name="Sinninghe Damste J.S."/>
            <person name="Mardanov A.V."/>
            <person name="Ravin N.V."/>
            <person name="Dedysh S.N."/>
        </authorList>
    </citation>
    <scope>NUCLEOTIDE SEQUENCE [LARGE SCALE GENOMIC DNA]</scope>
    <source>
        <strain evidence="4">PL17</strain>
    </source>
</reference>
<dbReference type="EMBL" id="CP053452">
    <property type="protein sequence ID" value="QJX00668.1"/>
    <property type="molecule type" value="Genomic_DNA"/>
</dbReference>
<dbReference type="Gene3D" id="2.120.10.30">
    <property type="entry name" value="TolB, C-terminal domain"/>
    <property type="match status" value="2"/>
</dbReference>
<dbReference type="AlphaFoldDB" id="A0A6M5Z2N1"/>
<accession>A0A6M5Z2N1</accession>